<name>A0A0L8VF91_9BACT</name>
<dbReference type="InterPro" id="IPR005467">
    <property type="entry name" value="His_kinase_dom"/>
</dbReference>
<dbReference type="SUPFAM" id="SSF55874">
    <property type="entry name" value="ATPase domain of HSP90 chaperone/DNA topoisomerase II/histidine kinase"/>
    <property type="match status" value="1"/>
</dbReference>
<dbReference type="CDD" id="cd00082">
    <property type="entry name" value="HisKA"/>
    <property type="match status" value="1"/>
</dbReference>
<sequence length="735" mass="83664">MKYNQLNYFSVLVCLLLVTIGNTQADIPVVDDPVGPVILLGSEADYPPYCSLDEAGQPTGFSVELFAAVADAANLELEIKIGPWLALKEYLAKGIVDALPIVAKTPEREIRYDFTIPYLQLQTAIFVRKGTNDIHTLDDLKEKEILVMKGDINEELAMQLELSNFVSTTTTFDEAFLKLAAGEADAVIAHRIIGLQIIDRLGLKGIAMLDGKLIQTRHEFCFAVTKGNDALLASLNEGLAIVMADGTYSEIYKKWFGPVIKEELSRADILRIALWLFLPLGAILSFFWIIALRREVKRRTRHLNEEIEEHKQTWEELQTQQVQLKRREAQIHLLLNSTAEGIYGIDREGNCTFINKSALEVLGFEDRSQVIGKNMHQLIHHTKPDGSPYGAGECEIHRAFRTGEGMHNDDDVLWRADGTSFPAEYYSYPIRENDETTGVVVTFWNITEQKKAKEELLRLKRNLEIEVAQRTAELEEKVRKLDKSQQAMLYMVEDLNEVTAKMKEERRKLELSNQELDAFTYSVSHDLRAPLRAINGYSDFLLKDYGDKLDEEGKRFLDVIRNNATKMDRLITDMLNLSRISRAEMRMTTVDLGRVAETIFREVATEEEQSHFEFEMEPLPAAFCDYALIKQVWINLISNALKYSGKSAVKKIQIGSRAEENELVFFVKDFGAGFNPKYKDKLFGVFQRLHRDDEFKGTGVGLAIVQRIIHRHGGRVWAEAELDQGATFYFSLLKN</sequence>
<dbReference type="PROSITE" id="PS50109">
    <property type="entry name" value="HIS_KIN"/>
    <property type="match status" value="1"/>
</dbReference>
<gene>
    <name evidence="18" type="ORF">NC99_02420</name>
</gene>
<dbReference type="Gene3D" id="3.40.190.10">
    <property type="entry name" value="Periplasmic binding protein-like II"/>
    <property type="match status" value="2"/>
</dbReference>
<proteinExistence type="predicted"/>
<dbReference type="SMART" id="SM00091">
    <property type="entry name" value="PAS"/>
    <property type="match status" value="1"/>
</dbReference>
<evidence type="ECO:0000256" key="1">
    <source>
        <dbReference type="ARBA" id="ARBA00000085"/>
    </source>
</evidence>
<dbReference type="CDD" id="cd13704">
    <property type="entry name" value="PBP2_HisK"/>
    <property type="match status" value="1"/>
</dbReference>
<dbReference type="Gene3D" id="3.30.565.10">
    <property type="entry name" value="Histidine kinase-like ATPase, C-terminal domain"/>
    <property type="match status" value="1"/>
</dbReference>
<dbReference type="InterPro" id="IPR000700">
    <property type="entry name" value="PAS-assoc_C"/>
</dbReference>
<dbReference type="Gene3D" id="3.30.450.20">
    <property type="entry name" value="PAS domain"/>
    <property type="match status" value="1"/>
</dbReference>
<evidence type="ECO:0000256" key="4">
    <source>
        <dbReference type="ARBA" id="ARBA00022475"/>
    </source>
</evidence>
<keyword evidence="6 18" id="KW-0808">Transferase</keyword>
<evidence type="ECO:0000256" key="11">
    <source>
        <dbReference type="ARBA" id="ARBA00023136"/>
    </source>
</evidence>
<dbReference type="Pfam" id="PF00497">
    <property type="entry name" value="SBP_bac_3"/>
    <property type="match status" value="1"/>
</dbReference>
<feature type="signal peptide" evidence="14">
    <location>
        <begin position="1"/>
        <end position="25"/>
    </location>
</feature>
<evidence type="ECO:0000256" key="10">
    <source>
        <dbReference type="ARBA" id="ARBA00023012"/>
    </source>
</evidence>
<evidence type="ECO:0000259" key="15">
    <source>
        <dbReference type="PROSITE" id="PS50109"/>
    </source>
</evidence>
<feature type="coiled-coil region" evidence="12">
    <location>
        <begin position="446"/>
        <end position="515"/>
    </location>
</feature>
<evidence type="ECO:0000256" key="14">
    <source>
        <dbReference type="SAM" id="SignalP"/>
    </source>
</evidence>
<dbReference type="GO" id="GO:0007234">
    <property type="term" value="P:osmosensory signaling via phosphorelay pathway"/>
    <property type="evidence" value="ECO:0007669"/>
    <property type="project" value="TreeGrafter"/>
</dbReference>
<accession>A0A0L8VF91</accession>
<dbReference type="PROSITE" id="PS50112">
    <property type="entry name" value="PAS"/>
    <property type="match status" value="1"/>
</dbReference>
<dbReference type="Pfam" id="PF02518">
    <property type="entry name" value="HATPase_c"/>
    <property type="match status" value="1"/>
</dbReference>
<dbReference type="RefSeq" id="WP_053178971.1">
    <property type="nucleotide sequence ID" value="NZ_LGIA01000014.1"/>
</dbReference>
<dbReference type="InterPro" id="IPR013767">
    <property type="entry name" value="PAS_fold"/>
</dbReference>
<dbReference type="Gene3D" id="1.10.287.130">
    <property type="match status" value="1"/>
</dbReference>
<dbReference type="NCBIfam" id="TIGR00229">
    <property type="entry name" value="sensory_box"/>
    <property type="match status" value="1"/>
</dbReference>
<dbReference type="OrthoDB" id="9796457at2"/>
<dbReference type="InterPro" id="IPR035965">
    <property type="entry name" value="PAS-like_dom_sf"/>
</dbReference>
<dbReference type="InterPro" id="IPR000014">
    <property type="entry name" value="PAS"/>
</dbReference>
<comment type="caution">
    <text evidence="18">The sequence shown here is derived from an EMBL/GenBank/DDBJ whole genome shotgun (WGS) entry which is preliminary data.</text>
</comment>
<dbReference type="InterPro" id="IPR003661">
    <property type="entry name" value="HisK_dim/P_dom"/>
</dbReference>
<protein>
    <recommendedName>
        <fullName evidence="3">histidine kinase</fullName>
        <ecNumber evidence="3">2.7.13.3</ecNumber>
    </recommendedName>
</protein>
<keyword evidence="11 13" id="KW-0472">Membrane</keyword>
<comment type="subcellular location">
    <subcellularLocation>
        <location evidence="2">Cell membrane</location>
    </subcellularLocation>
</comment>
<feature type="transmembrane region" description="Helical" evidence="13">
    <location>
        <begin position="272"/>
        <end position="292"/>
    </location>
</feature>
<evidence type="ECO:0000259" key="16">
    <source>
        <dbReference type="PROSITE" id="PS50112"/>
    </source>
</evidence>
<organism evidence="18 19">
    <name type="scientific">Sunxiuqinia dokdonensis</name>
    <dbReference type="NCBI Taxonomy" id="1409788"/>
    <lineage>
        <taxon>Bacteria</taxon>
        <taxon>Pseudomonadati</taxon>
        <taxon>Bacteroidota</taxon>
        <taxon>Bacteroidia</taxon>
        <taxon>Marinilabiliales</taxon>
        <taxon>Prolixibacteraceae</taxon>
        <taxon>Sunxiuqinia</taxon>
    </lineage>
</organism>
<dbReference type="PANTHER" id="PTHR42878">
    <property type="entry name" value="TWO-COMPONENT HISTIDINE KINASE"/>
    <property type="match status" value="1"/>
</dbReference>
<dbReference type="EC" id="2.7.13.3" evidence="3"/>
<dbReference type="SUPFAM" id="SSF55785">
    <property type="entry name" value="PYP-like sensor domain (PAS domain)"/>
    <property type="match status" value="1"/>
</dbReference>
<dbReference type="InterPro" id="IPR001638">
    <property type="entry name" value="Solute-binding_3/MltF_N"/>
</dbReference>
<dbReference type="GO" id="GO:0030295">
    <property type="term" value="F:protein kinase activator activity"/>
    <property type="evidence" value="ECO:0007669"/>
    <property type="project" value="TreeGrafter"/>
</dbReference>
<dbReference type="Proteomes" id="UP000036958">
    <property type="component" value="Unassembled WGS sequence"/>
</dbReference>
<feature type="domain" description="Histidine kinase" evidence="15">
    <location>
        <begin position="522"/>
        <end position="735"/>
    </location>
</feature>
<dbReference type="Pfam" id="PF00989">
    <property type="entry name" value="PAS"/>
    <property type="match status" value="1"/>
</dbReference>
<dbReference type="SMART" id="SM00388">
    <property type="entry name" value="HisKA"/>
    <property type="match status" value="1"/>
</dbReference>
<evidence type="ECO:0000256" key="5">
    <source>
        <dbReference type="ARBA" id="ARBA00022553"/>
    </source>
</evidence>
<evidence type="ECO:0000256" key="3">
    <source>
        <dbReference type="ARBA" id="ARBA00012438"/>
    </source>
</evidence>
<dbReference type="SUPFAM" id="SSF47384">
    <property type="entry name" value="Homodimeric domain of signal transducing histidine kinase"/>
    <property type="match status" value="1"/>
</dbReference>
<evidence type="ECO:0000256" key="2">
    <source>
        <dbReference type="ARBA" id="ARBA00004236"/>
    </source>
</evidence>
<dbReference type="FunFam" id="3.30.565.10:FF:000023">
    <property type="entry name" value="PAS domain-containing sensor histidine kinase"/>
    <property type="match status" value="1"/>
</dbReference>
<dbReference type="GO" id="GO:0005524">
    <property type="term" value="F:ATP binding"/>
    <property type="evidence" value="ECO:0007669"/>
    <property type="project" value="UniProtKB-KW"/>
</dbReference>
<feature type="domain" description="PAS" evidence="16">
    <location>
        <begin position="327"/>
        <end position="365"/>
    </location>
</feature>
<dbReference type="PROSITE" id="PS50113">
    <property type="entry name" value="PAC"/>
    <property type="match status" value="1"/>
</dbReference>
<evidence type="ECO:0000256" key="8">
    <source>
        <dbReference type="ARBA" id="ARBA00022777"/>
    </source>
</evidence>
<dbReference type="GO" id="GO:0000155">
    <property type="term" value="F:phosphorelay sensor kinase activity"/>
    <property type="evidence" value="ECO:0007669"/>
    <property type="project" value="InterPro"/>
</dbReference>
<dbReference type="SMART" id="SM00062">
    <property type="entry name" value="PBPb"/>
    <property type="match status" value="1"/>
</dbReference>
<dbReference type="GO" id="GO:0005886">
    <property type="term" value="C:plasma membrane"/>
    <property type="evidence" value="ECO:0007669"/>
    <property type="project" value="UniProtKB-SubCell"/>
</dbReference>
<keyword evidence="10" id="KW-0902">Two-component regulatory system</keyword>
<dbReference type="InterPro" id="IPR036890">
    <property type="entry name" value="HATPase_C_sf"/>
</dbReference>
<keyword evidence="5" id="KW-0597">Phosphoprotein</keyword>
<evidence type="ECO:0000313" key="19">
    <source>
        <dbReference type="Proteomes" id="UP000036958"/>
    </source>
</evidence>
<evidence type="ECO:0000313" key="18">
    <source>
        <dbReference type="EMBL" id="KOH46842.1"/>
    </source>
</evidence>
<comment type="catalytic activity">
    <reaction evidence="1">
        <text>ATP + protein L-histidine = ADP + protein N-phospho-L-histidine.</text>
        <dbReference type="EC" id="2.7.13.3"/>
    </reaction>
</comment>
<dbReference type="SUPFAM" id="SSF53850">
    <property type="entry name" value="Periplasmic binding protein-like II"/>
    <property type="match status" value="1"/>
</dbReference>
<dbReference type="PANTHER" id="PTHR42878:SF15">
    <property type="entry name" value="BACTERIOPHYTOCHROME"/>
    <property type="match status" value="1"/>
</dbReference>
<dbReference type="SMART" id="SM00387">
    <property type="entry name" value="HATPase_c"/>
    <property type="match status" value="1"/>
</dbReference>
<dbReference type="Pfam" id="PF00512">
    <property type="entry name" value="HisKA"/>
    <property type="match status" value="1"/>
</dbReference>
<evidence type="ECO:0000256" key="12">
    <source>
        <dbReference type="SAM" id="Coils"/>
    </source>
</evidence>
<dbReference type="InterPro" id="IPR036097">
    <property type="entry name" value="HisK_dim/P_sf"/>
</dbReference>
<dbReference type="GO" id="GO:0006355">
    <property type="term" value="P:regulation of DNA-templated transcription"/>
    <property type="evidence" value="ECO:0007669"/>
    <property type="project" value="InterPro"/>
</dbReference>
<dbReference type="CDD" id="cd00130">
    <property type="entry name" value="PAS"/>
    <property type="match status" value="1"/>
</dbReference>
<evidence type="ECO:0000259" key="17">
    <source>
        <dbReference type="PROSITE" id="PS50113"/>
    </source>
</evidence>
<dbReference type="EMBL" id="LGIA01000014">
    <property type="protein sequence ID" value="KOH46842.1"/>
    <property type="molecule type" value="Genomic_DNA"/>
</dbReference>
<dbReference type="InterPro" id="IPR003594">
    <property type="entry name" value="HATPase_dom"/>
</dbReference>
<dbReference type="AlphaFoldDB" id="A0A0L8VF91"/>
<keyword evidence="19" id="KW-1185">Reference proteome</keyword>
<keyword evidence="13" id="KW-0812">Transmembrane</keyword>
<feature type="coiled-coil region" evidence="12">
    <location>
        <begin position="293"/>
        <end position="327"/>
    </location>
</feature>
<evidence type="ECO:0000256" key="9">
    <source>
        <dbReference type="ARBA" id="ARBA00022840"/>
    </source>
</evidence>
<evidence type="ECO:0000256" key="7">
    <source>
        <dbReference type="ARBA" id="ARBA00022741"/>
    </source>
</evidence>
<evidence type="ECO:0000256" key="13">
    <source>
        <dbReference type="SAM" id="Phobius"/>
    </source>
</evidence>
<keyword evidence="9" id="KW-0067">ATP-binding</keyword>
<reference evidence="19" key="1">
    <citation type="submission" date="2015-07" db="EMBL/GenBank/DDBJ databases">
        <title>Genome sequencing of Sunxiuqinia dokdonensis strain SK.</title>
        <authorList>
            <person name="Ahn S."/>
            <person name="Kim B.-C."/>
        </authorList>
    </citation>
    <scope>NUCLEOTIDE SEQUENCE [LARGE SCALE GENOMIC DNA]</scope>
    <source>
        <strain evidence="19">SK</strain>
    </source>
</reference>
<keyword evidence="14" id="KW-0732">Signal</keyword>
<keyword evidence="4" id="KW-1003">Cell membrane</keyword>
<keyword evidence="13" id="KW-1133">Transmembrane helix</keyword>
<feature type="domain" description="PAC" evidence="17">
    <location>
        <begin position="407"/>
        <end position="458"/>
    </location>
</feature>
<dbReference type="GO" id="GO:0000156">
    <property type="term" value="F:phosphorelay response regulator activity"/>
    <property type="evidence" value="ECO:0007669"/>
    <property type="project" value="TreeGrafter"/>
</dbReference>
<keyword evidence="7" id="KW-0547">Nucleotide-binding</keyword>
<dbReference type="InterPro" id="IPR050351">
    <property type="entry name" value="BphY/WalK/GraS-like"/>
</dbReference>
<evidence type="ECO:0000256" key="6">
    <source>
        <dbReference type="ARBA" id="ARBA00022679"/>
    </source>
</evidence>
<dbReference type="InterPro" id="IPR004358">
    <property type="entry name" value="Sig_transdc_His_kin-like_C"/>
</dbReference>
<keyword evidence="12" id="KW-0175">Coiled coil</keyword>
<feature type="chain" id="PRO_5005591457" description="histidine kinase" evidence="14">
    <location>
        <begin position="26"/>
        <end position="735"/>
    </location>
</feature>
<dbReference type="PRINTS" id="PR00344">
    <property type="entry name" value="BCTRLSENSOR"/>
</dbReference>
<keyword evidence="8 18" id="KW-0418">Kinase</keyword>
<dbReference type="STRING" id="1409788.NC99_02420"/>